<evidence type="ECO:0000313" key="1">
    <source>
        <dbReference type="EMBL" id="TWU21486.1"/>
    </source>
</evidence>
<keyword evidence="2" id="KW-1185">Reference proteome</keyword>
<dbReference type="AlphaFoldDB" id="A0A5C6CDP5"/>
<protein>
    <submittedName>
        <fullName evidence="1">Uncharacterized protein</fullName>
    </submittedName>
</protein>
<evidence type="ECO:0000313" key="2">
    <source>
        <dbReference type="Proteomes" id="UP000316304"/>
    </source>
</evidence>
<dbReference type="PROSITE" id="PS51257">
    <property type="entry name" value="PROKAR_LIPOPROTEIN"/>
    <property type="match status" value="1"/>
</dbReference>
<accession>A0A5C6CDP5</accession>
<reference evidence="1 2" key="1">
    <citation type="submission" date="2019-02" db="EMBL/GenBank/DDBJ databases">
        <title>Deep-cultivation of Planctomycetes and their phenomic and genomic characterization uncovers novel biology.</title>
        <authorList>
            <person name="Wiegand S."/>
            <person name="Jogler M."/>
            <person name="Boedeker C."/>
            <person name="Pinto D."/>
            <person name="Vollmers J."/>
            <person name="Rivas-Marin E."/>
            <person name="Kohn T."/>
            <person name="Peeters S.H."/>
            <person name="Heuer A."/>
            <person name="Rast P."/>
            <person name="Oberbeckmann S."/>
            <person name="Bunk B."/>
            <person name="Jeske O."/>
            <person name="Meyerdierks A."/>
            <person name="Storesund J.E."/>
            <person name="Kallscheuer N."/>
            <person name="Luecker S."/>
            <person name="Lage O.M."/>
            <person name="Pohl T."/>
            <person name="Merkel B.J."/>
            <person name="Hornburger P."/>
            <person name="Mueller R.-W."/>
            <person name="Bruemmer F."/>
            <person name="Labrenz M."/>
            <person name="Spormann A.M."/>
            <person name="Op Den Camp H."/>
            <person name="Overmann J."/>
            <person name="Amann R."/>
            <person name="Jetten M.S.M."/>
            <person name="Mascher T."/>
            <person name="Medema M.H."/>
            <person name="Devos D.P."/>
            <person name="Kaster A.-K."/>
            <person name="Ovreas L."/>
            <person name="Rohde M."/>
            <person name="Galperin M.Y."/>
            <person name="Jogler C."/>
        </authorList>
    </citation>
    <scope>NUCLEOTIDE SEQUENCE [LARGE SCALE GENOMIC DNA]</scope>
    <source>
        <strain evidence="1 2">Pla52o</strain>
    </source>
</reference>
<comment type="caution">
    <text evidence="1">The sequence shown here is derived from an EMBL/GenBank/DDBJ whole genome shotgun (WGS) entry which is preliminary data.</text>
</comment>
<dbReference type="Proteomes" id="UP000316304">
    <property type="component" value="Unassembled WGS sequence"/>
</dbReference>
<sequence length="67" mass="7110">MKESVEGGPRECESIISGEWLVLSGLQVNVAAGCVSVWLTAGKRTLVEGVWIQSSSRFAAANAAWIC</sequence>
<gene>
    <name evidence="1" type="ORF">Pla52o_36730</name>
</gene>
<name>A0A5C6CDP5_9BACT</name>
<dbReference type="EMBL" id="SJPT01000006">
    <property type="protein sequence ID" value="TWU21486.1"/>
    <property type="molecule type" value="Genomic_DNA"/>
</dbReference>
<proteinExistence type="predicted"/>
<organism evidence="1 2">
    <name type="scientific">Novipirellula galeiformis</name>
    <dbReference type="NCBI Taxonomy" id="2528004"/>
    <lineage>
        <taxon>Bacteria</taxon>
        <taxon>Pseudomonadati</taxon>
        <taxon>Planctomycetota</taxon>
        <taxon>Planctomycetia</taxon>
        <taxon>Pirellulales</taxon>
        <taxon>Pirellulaceae</taxon>
        <taxon>Novipirellula</taxon>
    </lineage>
</organism>